<dbReference type="InterPro" id="IPR000941">
    <property type="entry name" value="Enolase"/>
</dbReference>
<feature type="binding site" evidence="12">
    <location>
        <begin position="374"/>
        <end position="377"/>
    </location>
    <ligand>
        <name>substrate</name>
    </ligand>
</feature>
<dbReference type="Gene3D" id="3.30.390.10">
    <property type="entry name" value="Enolase-like, N-terminal domain"/>
    <property type="match status" value="1"/>
</dbReference>
<keyword evidence="18" id="KW-1185">Reference proteome</keyword>
<dbReference type="SMART" id="SM01193">
    <property type="entry name" value="Enolase_N"/>
    <property type="match status" value="1"/>
</dbReference>
<evidence type="ECO:0000313" key="18">
    <source>
        <dbReference type="Proteomes" id="UP000749293"/>
    </source>
</evidence>
<dbReference type="SUPFAM" id="SSF51604">
    <property type="entry name" value="Enolase C-terminal domain-like"/>
    <property type="match status" value="1"/>
</dbReference>
<keyword evidence="13" id="KW-0479">Metal-binding</keyword>
<dbReference type="HAMAP" id="MF_00318">
    <property type="entry name" value="Enolase"/>
    <property type="match status" value="1"/>
</dbReference>
<feature type="compositionally biased region" description="Basic and acidic residues" evidence="14">
    <location>
        <begin position="45"/>
        <end position="56"/>
    </location>
</feature>
<evidence type="ECO:0000256" key="8">
    <source>
        <dbReference type="ARBA" id="ARBA00031125"/>
    </source>
</evidence>
<organism evidence="17 18">
    <name type="scientific">Geosmithia morbida</name>
    <dbReference type="NCBI Taxonomy" id="1094350"/>
    <lineage>
        <taxon>Eukaryota</taxon>
        <taxon>Fungi</taxon>
        <taxon>Dikarya</taxon>
        <taxon>Ascomycota</taxon>
        <taxon>Pezizomycotina</taxon>
        <taxon>Sordariomycetes</taxon>
        <taxon>Hypocreomycetidae</taxon>
        <taxon>Hypocreales</taxon>
        <taxon>Bionectriaceae</taxon>
        <taxon>Geosmithia</taxon>
    </lineage>
</organism>
<evidence type="ECO:0000259" key="16">
    <source>
        <dbReference type="SMART" id="SM01193"/>
    </source>
</evidence>
<dbReference type="GO" id="GO:0000287">
    <property type="term" value="F:magnesium ion binding"/>
    <property type="evidence" value="ECO:0007669"/>
    <property type="project" value="InterPro"/>
</dbReference>
<feature type="binding site" evidence="13">
    <location>
        <position position="246"/>
    </location>
    <ligand>
        <name>Mg(2+)</name>
        <dbReference type="ChEBI" id="CHEBI:18420"/>
    </ligand>
</feature>
<evidence type="ECO:0000256" key="5">
    <source>
        <dbReference type="ARBA" id="ARBA00022842"/>
    </source>
</evidence>
<evidence type="ECO:0000256" key="2">
    <source>
        <dbReference type="ARBA" id="ARBA00009604"/>
    </source>
</evidence>
<evidence type="ECO:0000256" key="10">
    <source>
        <dbReference type="ARBA" id="ARBA00048333"/>
    </source>
</evidence>
<dbReference type="InterPro" id="IPR020809">
    <property type="entry name" value="Enolase_CS"/>
</dbReference>
<evidence type="ECO:0000256" key="3">
    <source>
        <dbReference type="ARBA" id="ARBA00012058"/>
    </source>
</evidence>
<dbReference type="Pfam" id="PF03952">
    <property type="entry name" value="Enolase_N"/>
    <property type="match status" value="1"/>
</dbReference>
<comment type="cofactor">
    <cofactor evidence="13">
        <name>Mg(2+)</name>
        <dbReference type="ChEBI" id="CHEBI:18420"/>
    </cofactor>
    <text evidence="13">Mg(2+) is required for catalysis and for stabilizing the dimer.</text>
</comment>
<dbReference type="NCBIfam" id="TIGR01060">
    <property type="entry name" value="eno"/>
    <property type="match status" value="1"/>
</dbReference>
<evidence type="ECO:0000256" key="9">
    <source>
        <dbReference type="ARBA" id="ARBA00032132"/>
    </source>
</evidence>
<dbReference type="GO" id="GO:0004634">
    <property type="term" value="F:phosphopyruvate hydratase activity"/>
    <property type="evidence" value="ECO:0007669"/>
    <property type="project" value="UniProtKB-EC"/>
</dbReference>
<dbReference type="SFLD" id="SFLDF00002">
    <property type="entry name" value="enolase"/>
    <property type="match status" value="1"/>
</dbReference>
<dbReference type="InterPro" id="IPR020811">
    <property type="entry name" value="Enolase_N"/>
</dbReference>
<protein>
    <recommendedName>
        <fullName evidence="4">Enolase</fullName>
        <ecNumber evidence="3">4.2.1.11</ecNumber>
    </recommendedName>
    <alternativeName>
        <fullName evidence="8">2-phospho-D-glycerate hydro-lyase</fullName>
    </alternativeName>
    <alternativeName>
        <fullName evidence="9">2-phosphoglycerate dehydratase</fullName>
    </alternativeName>
</protein>
<comment type="pathway">
    <text evidence="1">Carbohydrate degradation; glycolysis; pyruvate from D-glyceraldehyde 3-phosphate: step 4/5.</text>
</comment>
<feature type="domain" description="Enolase N-terminal" evidence="16">
    <location>
        <begin position="3"/>
        <end position="134"/>
    </location>
</feature>
<gene>
    <name evidence="17" type="ORF">GMORB2_6067</name>
</gene>
<dbReference type="Proteomes" id="UP000749293">
    <property type="component" value="Unassembled WGS sequence"/>
</dbReference>
<comment type="caution">
    <text evidence="17">The sequence shown here is derived from an EMBL/GenBank/DDBJ whole genome shotgun (WGS) entry which is preliminary data.</text>
</comment>
<comment type="catalytic activity">
    <reaction evidence="10">
        <text>(2R)-2-phosphoglycerate = phosphoenolpyruvate + H2O</text>
        <dbReference type="Rhea" id="RHEA:10164"/>
        <dbReference type="ChEBI" id="CHEBI:15377"/>
        <dbReference type="ChEBI" id="CHEBI:58289"/>
        <dbReference type="ChEBI" id="CHEBI:58702"/>
        <dbReference type="EC" id="4.2.1.11"/>
    </reaction>
</comment>
<dbReference type="InterPro" id="IPR020810">
    <property type="entry name" value="Enolase_C"/>
</dbReference>
<feature type="binding site" evidence="12">
    <location>
        <position position="168"/>
    </location>
    <ligand>
        <name>substrate</name>
    </ligand>
</feature>
<comment type="similarity">
    <text evidence="2">Belongs to the enolase family.</text>
</comment>
<feature type="binding site" evidence="12">
    <location>
        <position position="322"/>
    </location>
    <ligand>
        <name>substrate</name>
    </ligand>
</feature>
<dbReference type="InterPro" id="IPR036849">
    <property type="entry name" value="Enolase-like_C_sf"/>
</dbReference>
<dbReference type="PANTHER" id="PTHR11902">
    <property type="entry name" value="ENOLASE"/>
    <property type="match status" value="1"/>
</dbReference>
<feature type="active site" description="Proton acceptor" evidence="11">
    <location>
        <position position="347"/>
    </location>
</feature>
<dbReference type="PANTHER" id="PTHR11902:SF1">
    <property type="entry name" value="ENOLASE"/>
    <property type="match status" value="1"/>
</dbReference>
<reference evidence="17" key="1">
    <citation type="submission" date="2020-03" db="EMBL/GenBank/DDBJ databases">
        <title>Site-based positive gene gene selection in Geosmithia morbida across the United States reveals a broad range of putative effectors and factors for local host and environmental adapation.</title>
        <authorList>
            <person name="Onufrak A."/>
            <person name="Murdoch R.W."/>
            <person name="Gazis R."/>
            <person name="Huff M."/>
            <person name="Staton M."/>
            <person name="Klingeman W."/>
            <person name="Hadziabdic D."/>
        </authorList>
    </citation>
    <scope>NUCLEOTIDE SEQUENCE</scope>
    <source>
        <strain evidence="17">1262</strain>
    </source>
</reference>
<name>A0A9P4YUJ5_9HYPO</name>
<feature type="binding site" evidence="12">
    <location>
        <position position="297"/>
    </location>
    <ligand>
        <name>substrate</name>
    </ligand>
</feature>
<keyword evidence="5 13" id="KW-0460">Magnesium</keyword>
<dbReference type="RefSeq" id="XP_035322018.1">
    <property type="nucleotide sequence ID" value="XM_035468037.1"/>
</dbReference>
<proteinExistence type="inferred from homology"/>
<evidence type="ECO:0000256" key="12">
    <source>
        <dbReference type="PIRSR" id="PIRSR001400-2"/>
    </source>
</evidence>
<feature type="binding site" evidence="12">
    <location>
        <position position="398"/>
    </location>
    <ligand>
        <name>substrate</name>
    </ligand>
</feature>
<accession>A0A9P4YUJ5</accession>
<dbReference type="PRINTS" id="PR00148">
    <property type="entry name" value="ENOLASE"/>
</dbReference>
<dbReference type="SFLD" id="SFLDS00001">
    <property type="entry name" value="Enolase"/>
    <property type="match status" value="1"/>
</dbReference>
<dbReference type="EMBL" id="JAANYQ010000006">
    <property type="protein sequence ID" value="KAF4123366.1"/>
    <property type="molecule type" value="Genomic_DNA"/>
</dbReference>
<feature type="region of interest" description="Disordered" evidence="14">
    <location>
        <begin position="36"/>
        <end position="57"/>
    </location>
</feature>
<evidence type="ECO:0000256" key="4">
    <source>
        <dbReference type="ARBA" id="ARBA00017068"/>
    </source>
</evidence>
<dbReference type="InterPro" id="IPR029017">
    <property type="entry name" value="Enolase-like_N"/>
</dbReference>
<feature type="binding site" evidence="13">
    <location>
        <position position="297"/>
    </location>
    <ligand>
        <name>Mg(2+)</name>
        <dbReference type="ChEBI" id="CHEBI:18420"/>
    </ligand>
</feature>
<evidence type="ECO:0000259" key="15">
    <source>
        <dbReference type="SMART" id="SM01192"/>
    </source>
</evidence>
<evidence type="ECO:0000256" key="6">
    <source>
        <dbReference type="ARBA" id="ARBA00023152"/>
    </source>
</evidence>
<feature type="domain" description="Enolase C-terminal TIM barrel" evidence="15">
    <location>
        <begin position="143"/>
        <end position="435"/>
    </location>
</feature>
<dbReference type="GO" id="GO:0006096">
    <property type="term" value="P:glycolytic process"/>
    <property type="evidence" value="ECO:0007669"/>
    <property type="project" value="UniProtKB-KW"/>
</dbReference>
<dbReference type="PIRSF" id="PIRSF001400">
    <property type="entry name" value="Enolase"/>
    <property type="match status" value="1"/>
</dbReference>
<evidence type="ECO:0000256" key="7">
    <source>
        <dbReference type="ARBA" id="ARBA00023239"/>
    </source>
</evidence>
<feature type="binding site" evidence="13">
    <location>
        <position position="322"/>
    </location>
    <ligand>
        <name>Mg(2+)</name>
        <dbReference type="ChEBI" id="CHEBI:18420"/>
    </ligand>
</feature>
<evidence type="ECO:0000256" key="13">
    <source>
        <dbReference type="PIRSR" id="PIRSR001400-3"/>
    </source>
</evidence>
<keyword evidence="7" id="KW-0456">Lyase</keyword>
<feature type="binding site" evidence="12">
    <location>
        <position position="159"/>
    </location>
    <ligand>
        <name>substrate</name>
    </ligand>
</feature>
<dbReference type="FunFam" id="3.20.20.120:FF:000002">
    <property type="entry name" value="Enolase 1"/>
    <property type="match status" value="1"/>
</dbReference>
<dbReference type="OrthoDB" id="1739814at2759"/>
<keyword evidence="6" id="KW-0324">Glycolysis</keyword>
<dbReference type="EC" id="4.2.1.11" evidence="3"/>
<dbReference type="AlphaFoldDB" id="A0A9P4YUJ5"/>
<dbReference type="GO" id="GO:0000015">
    <property type="term" value="C:phosphopyruvate hydratase complex"/>
    <property type="evidence" value="ECO:0007669"/>
    <property type="project" value="InterPro"/>
</dbReference>
<sequence>MAITKVHARSVYDSRGNPTVEVDIVTETGLHRAIVPSGASTGQSEAHELRDGDKSKWGGKGVTKAVDNVNTIIGPALIKENIDVKDQSKVDTFINSLDGTPNKTKLGANAILGVSLAVAKAAAAEKGVPLYAHISDLAGTKKPYVLPVPFMNVLNGGSHAGGRLAFQEFMIVPSAAASFTEAMQQGAEVYQTLKGLAKKKYGQSAGNVGDEGGVAPDIQTAEEALDLITDAIEKAGYTGKVSIAMDVASSEFYKEEEKKYDLDFKNPESDPTKWITYEQLAALYTDLGKKYPIVSIEDPFAETDWEAWSYFYKTQDIQIVGDDLTVTNPLFIKKAIELKACNALLLKVNQIGTLSESIQASKDAYADNWGVMVSHRSGETEDVTIADIAVGIRAGQIKTGAPCRSERLAKLNQILRIEEELGELAVYAGKNFRTAVNL</sequence>
<evidence type="ECO:0000256" key="1">
    <source>
        <dbReference type="ARBA" id="ARBA00005031"/>
    </source>
</evidence>
<dbReference type="PROSITE" id="PS00164">
    <property type="entry name" value="ENOLASE"/>
    <property type="match status" value="1"/>
</dbReference>
<dbReference type="Gene3D" id="3.20.20.120">
    <property type="entry name" value="Enolase-like C-terminal domain"/>
    <property type="match status" value="1"/>
</dbReference>
<dbReference type="SUPFAM" id="SSF54826">
    <property type="entry name" value="Enolase N-terminal domain-like"/>
    <property type="match status" value="1"/>
</dbReference>
<dbReference type="CDD" id="cd03313">
    <property type="entry name" value="enolase"/>
    <property type="match status" value="1"/>
</dbReference>
<dbReference type="Pfam" id="PF00113">
    <property type="entry name" value="Enolase_C"/>
    <property type="match status" value="1"/>
</dbReference>
<evidence type="ECO:0000313" key="17">
    <source>
        <dbReference type="EMBL" id="KAF4123366.1"/>
    </source>
</evidence>
<evidence type="ECO:0000256" key="14">
    <source>
        <dbReference type="SAM" id="MobiDB-lite"/>
    </source>
</evidence>
<evidence type="ECO:0000256" key="11">
    <source>
        <dbReference type="PIRSR" id="PIRSR001400-1"/>
    </source>
</evidence>
<feature type="active site" description="Proton donor" evidence="11">
    <location>
        <position position="211"/>
    </location>
</feature>
<dbReference type="SFLD" id="SFLDG00178">
    <property type="entry name" value="enolase"/>
    <property type="match status" value="1"/>
</dbReference>
<dbReference type="FunFam" id="3.30.390.10:FF:000001">
    <property type="entry name" value="Enolase"/>
    <property type="match status" value="1"/>
</dbReference>
<dbReference type="GeneID" id="55972292"/>
<dbReference type="SMART" id="SM01192">
    <property type="entry name" value="Enolase_C"/>
    <property type="match status" value="1"/>
</dbReference>